<keyword evidence="8" id="KW-0411">Iron-sulfur</keyword>
<sequence length="383" mass="41746">MKQIYLDHAATSPMHPAVLDSMLPVMREDFGNPSSIHGFGRKTRHLVDEARHVAATSIGAKETEIIFTSGGTEADNLAIIGVARANKTRGNHIITTQIEHHAVLHTCEQLEKEGFEITYLPVDQHGQIELADLKAALTDQTILVTIMYGNNEVGTVQPINEIGDLLKEHQAYFHTDAVQAFGLLPIHVKEQGIDFLSMSSHKINGPKGVGFLYARSGTTFSNLTYGGEQERKRRAGTENVAGIVGLKTAIELSMEQAKEKVALYNSFKKTMLQVWRDEDVSFEVNSGSEETLPHVLNVYFPGTNVESLLVNMDLAGIAVSSGSACTAGSIDPSHVLVAMFGKDSDKIASSIRFSFGLGNTIEDITQAAKETAKVVKRLTRNSR</sequence>
<evidence type="ECO:0000256" key="1">
    <source>
        <dbReference type="ARBA" id="ARBA00001933"/>
    </source>
</evidence>
<dbReference type="EC" id="2.8.1.7" evidence="3"/>
<protein>
    <recommendedName>
        <fullName evidence="3">cysteine desulfurase</fullName>
        <ecNumber evidence="3">2.8.1.7</ecNumber>
    </recommendedName>
</protein>
<evidence type="ECO:0000256" key="9">
    <source>
        <dbReference type="ARBA" id="ARBA00050776"/>
    </source>
</evidence>
<dbReference type="PANTHER" id="PTHR11601:SF34">
    <property type="entry name" value="CYSTEINE DESULFURASE"/>
    <property type="match status" value="1"/>
</dbReference>
<dbReference type="OrthoDB" id="9808002at2"/>
<keyword evidence="6" id="KW-0663">Pyridoxal phosphate</keyword>
<comment type="catalytic activity">
    <reaction evidence="9">
        <text>(sulfur carrier)-H + L-cysteine = (sulfur carrier)-SH + L-alanine</text>
        <dbReference type="Rhea" id="RHEA:43892"/>
        <dbReference type="Rhea" id="RHEA-COMP:14737"/>
        <dbReference type="Rhea" id="RHEA-COMP:14739"/>
        <dbReference type="ChEBI" id="CHEBI:29917"/>
        <dbReference type="ChEBI" id="CHEBI:35235"/>
        <dbReference type="ChEBI" id="CHEBI:57972"/>
        <dbReference type="ChEBI" id="CHEBI:64428"/>
        <dbReference type="EC" id="2.8.1.7"/>
    </reaction>
</comment>
<evidence type="ECO:0000256" key="6">
    <source>
        <dbReference type="ARBA" id="ARBA00022898"/>
    </source>
</evidence>
<evidence type="ECO:0000259" key="11">
    <source>
        <dbReference type="Pfam" id="PF00266"/>
    </source>
</evidence>
<dbReference type="NCBIfam" id="NF002806">
    <property type="entry name" value="PRK02948.1"/>
    <property type="match status" value="1"/>
</dbReference>
<evidence type="ECO:0000256" key="3">
    <source>
        <dbReference type="ARBA" id="ARBA00012239"/>
    </source>
</evidence>
<evidence type="ECO:0000313" key="12">
    <source>
        <dbReference type="EMBL" id="TYS68883.1"/>
    </source>
</evidence>
<dbReference type="GO" id="GO:0051536">
    <property type="term" value="F:iron-sulfur cluster binding"/>
    <property type="evidence" value="ECO:0007669"/>
    <property type="project" value="UniProtKB-KW"/>
</dbReference>
<dbReference type="InterPro" id="IPR015424">
    <property type="entry name" value="PyrdxlP-dep_Trfase"/>
</dbReference>
<evidence type="ECO:0000256" key="10">
    <source>
        <dbReference type="RuleBase" id="RU004504"/>
    </source>
</evidence>
<dbReference type="InterPro" id="IPR020578">
    <property type="entry name" value="Aminotrans_V_PyrdxlP_BS"/>
</dbReference>
<dbReference type="Pfam" id="PF00266">
    <property type="entry name" value="Aminotran_5"/>
    <property type="match status" value="1"/>
</dbReference>
<dbReference type="InterPro" id="IPR000192">
    <property type="entry name" value="Aminotrans_V_dom"/>
</dbReference>
<comment type="cofactor">
    <cofactor evidence="1 10">
        <name>pyridoxal 5'-phosphate</name>
        <dbReference type="ChEBI" id="CHEBI:597326"/>
    </cofactor>
</comment>
<name>A0A5D4SZZ3_9BACI</name>
<dbReference type="Proteomes" id="UP000322524">
    <property type="component" value="Unassembled WGS sequence"/>
</dbReference>
<dbReference type="PIRSF" id="PIRSF005572">
    <property type="entry name" value="NifS"/>
    <property type="match status" value="1"/>
</dbReference>
<dbReference type="Gene3D" id="3.90.1150.10">
    <property type="entry name" value="Aspartate Aminotransferase, domain 1"/>
    <property type="match status" value="1"/>
</dbReference>
<evidence type="ECO:0000256" key="2">
    <source>
        <dbReference type="ARBA" id="ARBA00006490"/>
    </source>
</evidence>
<evidence type="ECO:0000256" key="7">
    <source>
        <dbReference type="ARBA" id="ARBA00023004"/>
    </source>
</evidence>
<comment type="similarity">
    <text evidence="2">Belongs to the class-V pyridoxal-phosphate-dependent aminotransferase family. NifS/IscS subfamily.</text>
</comment>
<dbReference type="GO" id="GO:0046872">
    <property type="term" value="F:metal ion binding"/>
    <property type="evidence" value="ECO:0007669"/>
    <property type="project" value="UniProtKB-KW"/>
</dbReference>
<dbReference type="InterPro" id="IPR015421">
    <property type="entry name" value="PyrdxlP-dep_Trfase_major"/>
</dbReference>
<dbReference type="PANTHER" id="PTHR11601">
    <property type="entry name" value="CYSTEINE DESULFURYLASE FAMILY MEMBER"/>
    <property type="match status" value="1"/>
</dbReference>
<dbReference type="AlphaFoldDB" id="A0A5D4SZZ3"/>
<dbReference type="FunFam" id="3.40.640.10:FF:000084">
    <property type="entry name" value="IscS-like cysteine desulfurase"/>
    <property type="match status" value="1"/>
</dbReference>
<keyword evidence="7" id="KW-0408">Iron</keyword>
<gene>
    <name evidence="12" type="ORF">FZC76_08090</name>
</gene>
<dbReference type="EMBL" id="VTEV01000003">
    <property type="protein sequence ID" value="TYS68883.1"/>
    <property type="molecule type" value="Genomic_DNA"/>
</dbReference>
<dbReference type="InterPro" id="IPR016454">
    <property type="entry name" value="Cysteine_dSase"/>
</dbReference>
<evidence type="ECO:0000313" key="13">
    <source>
        <dbReference type="Proteomes" id="UP000322524"/>
    </source>
</evidence>
<dbReference type="GO" id="GO:0031071">
    <property type="term" value="F:cysteine desulfurase activity"/>
    <property type="evidence" value="ECO:0007669"/>
    <property type="project" value="UniProtKB-EC"/>
</dbReference>
<dbReference type="InterPro" id="IPR015422">
    <property type="entry name" value="PyrdxlP-dep_Trfase_small"/>
</dbReference>
<evidence type="ECO:0000256" key="4">
    <source>
        <dbReference type="ARBA" id="ARBA00022679"/>
    </source>
</evidence>
<dbReference type="Gene3D" id="1.10.260.50">
    <property type="match status" value="1"/>
</dbReference>
<feature type="domain" description="Aminotransferase class V" evidence="11">
    <location>
        <begin position="4"/>
        <end position="365"/>
    </location>
</feature>
<dbReference type="SUPFAM" id="SSF53383">
    <property type="entry name" value="PLP-dependent transferases"/>
    <property type="match status" value="1"/>
</dbReference>
<organism evidence="12 13">
    <name type="scientific">Sutcliffiella horikoshii</name>
    <dbReference type="NCBI Taxonomy" id="79883"/>
    <lineage>
        <taxon>Bacteria</taxon>
        <taxon>Bacillati</taxon>
        <taxon>Bacillota</taxon>
        <taxon>Bacilli</taxon>
        <taxon>Bacillales</taxon>
        <taxon>Bacillaceae</taxon>
        <taxon>Sutcliffiella</taxon>
    </lineage>
</organism>
<evidence type="ECO:0000256" key="5">
    <source>
        <dbReference type="ARBA" id="ARBA00022723"/>
    </source>
</evidence>
<dbReference type="STRING" id="79883.GCA_001636495_01843"/>
<keyword evidence="4" id="KW-0808">Transferase</keyword>
<dbReference type="RefSeq" id="WP_148987733.1">
    <property type="nucleotide sequence ID" value="NZ_VTEV01000003.1"/>
</dbReference>
<keyword evidence="5" id="KW-0479">Metal-binding</keyword>
<accession>A0A5D4SZZ3</accession>
<dbReference type="PROSITE" id="PS00595">
    <property type="entry name" value="AA_TRANSFER_CLASS_5"/>
    <property type="match status" value="1"/>
</dbReference>
<evidence type="ECO:0000256" key="8">
    <source>
        <dbReference type="ARBA" id="ARBA00023014"/>
    </source>
</evidence>
<dbReference type="Gene3D" id="3.40.640.10">
    <property type="entry name" value="Type I PLP-dependent aspartate aminotransferase-like (Major domain)"/>
    <property type="match status" value="1"/>
</dbReference>
<reference evidence="12 13" key="1">
    <citation type="submission" date="2019-08" db="EMBL/GenBank/DDBJ databases">
        <title>Bacillus genomes from the desert of Cuatro Cienegas, Coahuila.</title>
        <authorList>
            <person name="Olmedo-Alvarez G."/>
        </authorList>
    </citation>
    <scope>NUCLEOTIDE SEQUENCE [LARGE SCALE GENOMIC DNA]</scope>
    <source>
        <strain evidence="12 13">CH28_1T</strain>
    </source>
</reference>
<proteinExistence type="inferred from homology"/>
<comment type="caution">
    <text evidence="12">The sequence shown here is derived from an EMBL/GenBank/DDBJ whole genome shotgun (WGS) entry which is preliminary data.</text>
</comment>